<evidence type="ECO:0000259" key="1">
    <source>
        <dbReference type="SMART" id="SM00563"/>
    </source>
</evidence>
<sequence>MAFPRTWRQKAILVPFARGLKLWYRPRVHGLEAVPRDRPVIYVAKHPRTWLYFEIFLLGLLTFWDADRIPFRPMEKRGTSLHRIPGLAWVRRHVGSIEATEAAALAALRGGESLLVFPGGARELYGDEDALDWAGRRGYARIAAAAGVPVVPVAIAGADQQHPLRLPLGKGGSLWLPPVPLPVALDFWFGAPMPPPSPGDAAGVAAYADRVAAATQALLDQAVRARRSWIPARTRSRP</sequence>
<organism evidence="2 3">
    <name type="scientific">Anaeromyxobacter dehalogenans (strain ATCC BAA-258 / DSM 21875 / 2CP-1)</name>
    <dbReference type="NCBI Taxonomy" id="455488"/>
    <lineage>
        <taxon>Bacteria</taxon>
        <taxon>Pseudomonadati</taxon>
        <taxon>Myxococcota</taxon>
        <taxon>Myxococcia</taxon>
        <taxon>Myxococcales</taxon>
        <taxon>Cystobacterineae</taxon>
        <taxon>Anaeromyxobacteraceae</taxon>
        <taxon>Anaeromyxobacter</taxon>
    </lineage>
</organism>
<name>B8JBK8_ANAD2</name>
<dbReference type="SMART" id="SM00563">
    <property type="entry name" value="PlsC"/>
    <property type="match status" value="1"/>
</dbReference>
<dbReference type="AlphaFoldDB" id="B8JBK8"/>
<gene>
    <name evidence="2" type="ordered locus">A2cp1_4299</name>
</gene>
<protein>
    <submittedName>
        <fullName evidence="2">Phospholipid/glycerol acyltransferase</fullName>
    </submittedName>
</protein>
<keyword evidence="2" id="KW-0012">Acyltransferase</keyword>
<keyword evidence="3" id="KW-1185">Reference proteome</keyword>
<dbReference type="GO" id="GO:0016746">
    <property type="term" value="F:acyltransferase activity"/>
    <property type="evidence" value="ECO:0007669"/>
    <property type="project" value="UniProtKB-KW"/>
</dbReference>
<dbReference type="HOGENOM" id="CLU_015395_1_1_7"/>
<dbReference type="PANTHER" id="PTHR22753:SF14">
    <property type="entry name" value="MONOACYLGLYCEROL_DIACYLGLYCEROL O-ACYLTRANSFERASE"/>
    <property type="match status" value="1"/>
</dbReference>
<dbReference type="GO" id="GO:0016020">
    <property type="term" value="C:membrane"/>
    <property type="evidence" value="ECO:0007669"/>
    <property type="project" value="TreeGrafter"/>
</dbReference>
<evidence type="ECO:0000313" key="2">
    <source>
        <dbReference type="EMBL" id="ACL67616.1"/>
    </source>
</evidence>
<feature type="domain" description="Phospholipid/glycerol acyltransferase" evidence="1">
    <location>
        <begin position="40"/>
        <end position="158"/>
    </location>
</feature>
<dbReference type="SUPFAM" id="SSF69593">
    <property type="entry name" value="Glycerol-3-phosphate (1)-acyltransferase"/>
    <property type="match status" value="1"/>
</dbReference>
<dbReference type="PANTHER" id="PTHR22753">
    <property type="entry name" value="TRANSMEMBRANE PROTEIN 68"/>
    <property type="match status" value="1"/>
</dbReference>
<accession>B8JBK8</accession>
<proteinExistence type="predicted"/>
<dbReference type="InterPro" id="IPR002123">
    <property type="entry name" value="Plipid/glycerol_acylTrfase"/>
</dbReference>
<reference evidence="2" key="1">
    <citation type="submission" date="2009-01" db="EMBL/GenBank/DDBJ databases">
        <title>Complete sequence of Anaeromyxobacter dehalogenans 2CP-1.</title>
        <authorList>
            <consortium name="US DOE Joint Genome Institute"/>
            <person name="Lucas S."/>
            <person name="Copeland A."/>
            <person name="Lapidus A."/>
            <person name="Glavina del Rio T."/>
            <person name="Dalin E."/>
            <person name="Tice H."/>
            <person name="Bruce D."/>
            <person name="Goodwin L."/>
            <person name="Pitluck S."/>
            <person name="Saunders E."/>
            <person name="Brettin T."/>
            <person name="Detter J.C."/>
            <person name="Han C."/>
            <person name="Larimer F."/>
            <person name="Land M."/>
            <person name="Hauser L."/>
            <person name="Kyrpides N."/>
            <person name="Ovchinnikova G."/>
            <person name="Beliaev A.S."/>
            <person name="Richardson P."/>
        </authorList>
    </citation>
    <scope>NUCLEOTIDE SEQUENCE</scope>
    <source>
        <strain evidence="2">2CP-1</strain>
    </source>
</reference>
<dbReference type="RefSeq" id="WP_015935319.1">
    <property type="nucleotide sequence ID" value="NC_011891.1"/>
</dbReference>
<dbReference type="EMBL" id="CP001359">
    <property type="protein sequence ID" value="ACL67616.1"/>
    <property type="molecule type" value="Genomic_DNA"/>
</dbReference>
<evidence type="ECO:0000313" key="3">
    <source>
        <dbReference type="Proteomes" id="UP000007089"/>
    </source>
</evidence>
<dbReference type="Proteomes" id="UP000007089">
    <property type="component" value="Chromosome"/>
</dbReference>
<dbReference type="Pfam" id="PF01553">
    <property type="entry name" value="Acyltransferase"/>
    <property type="match status" value="1"/>
</dbReference>
<dbReference type="KEGG" id="acp:A2cp1_4299"/>
<keyword evidence="2" id="KW-0808">Transferase</keyword>